<name>A0A6V7PCD0_ANACO</name>
<feature type="region of interest" description="Disordered" evidence="1">
    <location>
        <begin position="1"/>
        <end position="25"/>
    </location>
</feature>
<accession>A0A6V7PCD0</accession>
<evidence type="ECO:0000313" key="2">
    <source>
        <dbReference type="EMBL" id="CAD1828532.1"/>
    </source>
</evidence>
<evidence type="ECO:0000256" key="1">
    <source>
        <dbReference type="SAM" id="MobiDB-lite"/>
    </source>
</evidence>
<proteinExistence type="predicted"/>
<gene>
    <name evidence="2" type="ORF">CB5_LOCUS11743</name>
</gene>
<dbReference type="PANTHER" id="PTHR47177">
    <property type="entry name" value="F18C1.6 PROTEIN"/>
    <property type="match status" value="1"/>
</dbReference>
<feature type="compositionally biased region" description="Basic and acidic residues" evidence="1">
    <location>
        <begin position="1"/>
        <end position="15"/>
    </location>
</feature>
<protein>
    <submittedName>
        <fullName evidence="2">Uncharacterized protein</fullName>
    </submittedName>
</protein>
<dbReference type="EMBL" id="LR862147">
    <property type="protein sequence ID" value="CAD1828532.1"/>
    <property type="molecule type" value="Genomic_DNA"/>
</dbReference>
<reference evidence="2" key="1">
    <citation type="submission" date="2020-07" db="EMBL/GenBank/DDBJ databases">
        <authorList>
            <person name="Lin J."/>
        </authorList>
    </citation>
    <scope>NUCLEOTIDE SEQUENCE</scope>
</reference>
<sequence>MHREGRSFRNVEGAKEQVQSMVKSDLKRLTKDSPLERDNFKRIARRATHIILAAFGIKHHSRMVTGPLQPPPNCSHDFDGKEPAFVSNNCCSSCFGSFIKDMLQKTIRESSDH</sequence>
<dbReference type="AlphaFoldDB" id="A0A6V7PCD0"/>
<dbReference type="PANTHER" id="PTHR47177:SF3">
    <property type="entry name" value="F18C1.6 PROTEIN"/>
    <property type="match status" value="1"/>
</dbReference>
<organism evidence="2">
    <name type="scientific">Ananas comosus var. bracteatus</name>
    <name type="common">red pineapple</name>
    <dbReference type="NCBI Taxonomy" id="296719"/>
    <lineage>
        <taxon>Eukaryota</taxon>
        <taxon>Viridiplantae</taxon>
        <taxon>Streptophyta</taxon>
        <taxon>Embryophyta</taxon>
        <taxon>Tracheophyta</taxon>
        <taxon>Spermatophyta</taxon>
        <taxon>Magnoliopsida</taxon>
        <taxon>Liliopsida</taxon>
        <taxon>Poales</taxon>
        <taxon>Bromeliaceae</taxon>
        <taxon>Bromelioideae</taxon>
        <taxon>Ananas</taxon>
    </lineage>
</organism>